<evidence type="ECO:0000313" key="3">
    <source>
        <dbReference type="Proteomes" id="UP000325295"/>
    </source>
</evidence>
<dbReference type="PIRSF" id="PIRSF037394">
    <property type="entry name" value="ABC_thiamine-permease_YkoE_prd"/>
    <property type="match status" value="1"/>
</dbReference>
<reference evidence="2 3" key="1">
    <citation type="submission" date="2019-09" db="EMBL/GenBank/DDBJ databases">
        <title>Complete Genome Sequence of Lactobacillus nenjiangensis SH-Y15, isolated from sauerkraut.</title>
        <authorList>
            <person name="Yang H."/>
        </authorList>
    </citation>
    <scope>NUCLEOTIDE SEQUENCE [LARGE SCALE GENOMIC DNA]</scope>
    <source>
        <strain evidence="2 3">SH-Y15</strain>
    </source>
</reference>
<dbReference type="Pfam" id="PF09819">
    <property type="entry name" value="ABC_cobalt"/>
    <property type="match status" value="1"/>
</dbReference>
<dbReference type="RefSeq" id="WP_150203570.1">
    <property type="nucleotide sequence ID" value="NZ_CAXYVY010000002.1"/>
</dbReference>
<gene>
    <name evidence="2" type="ORF">F0161_02395</name>
</gene>
<organism evidence="2 3">
    <name type="scientific">Paucilactobacillus nenjiangensis</name>
    <dbReference type="NCBI Taxonomy" id="1296540"/>
    <lineage>
        <taxon>Bacteria</taxon>
        <taxon>Bacillati</taxon>
        <taxon>Bacillota</taxon>
        <taxon>Bacilli</taxon>
        <taxon>Lactobacillales</taxon>
        <taxon>Lactobacillaceae</taxon>
        <taxon>Paucilactobacillus</taxon>
    </lineage>
</organism>
<accession>A0A5P1X0A0</accession>
<keyword evidence="3" id="KW-1185">Reference proteome</keyword>
<feature type="transmembrane region" description="Helical" evidence="1">
    <location>
        <begin position="80"/>
        <end position="106"/>
    </location>
</feature>
<dbReference type="EMBL" id="CP043939">
    <property type="protein sequence ID" value="QER66835.1"/>
    <property type="molecule type" value="Genomic_DNA"/>
</dbReference>
<evidence type="ECO:0000256" key="1">
    <source>
        <dbReference type="SAM" id="Phobius"/>
    </source>
</evidence>
<protein>
    <submittedName>
        <fullName evidence="2">ABC transporter permease</fullName>
    </submittedName>
</protein>
<keyword evidence="1" id="KW-1133">Transmembrane helix</keyword>
<dbReference type="OrthoDB" id="8017424at2"/>
<dbReference type="Proteomes" id="UP000325295">
    <property type="component" value="Chromosome"/>
</dbReference>
<sequence length="193" mass="21172">MNLSNHYHVRDIIFITLIGIAFGAIFISTNFIYNFLTVVLTPVGLAPMANDINMGIWVMAGPLTGFILRKPGAGFLGEFLAAVGEMFFGGQWGASTLISGAIQGIASELGFTLTGYKIYNWFSLSLSCLTTTIVTFAWDMFKNGYAEFHFGMLILLFVVRFISIFFFGGILTKMITALLDRSHMLAKFGGSNV</sequence>
<dbReference type="InterPro" id="IPR017195">
    <property type="entry name" value="ABC_thiamin-permease_prd"/>
</dbReference>
<evidence type="ECO:0000313" key="2">
    <source>
        <dbReference type="EMBL" id="QER66835.1"/>
    </source>
</evidence>
<proteinExistence type="predicted"/>
<dbReference type="KEGG" id="lnn:F0161_02395"/>
<name>A0A5P1X0A0_9LACO</name>
<dbReference type="AlphaFoldDB" id="A0A5P1X0A0"/>
<feature type="transmembrane region" description="Helical" evidence="1">
    <location>
        <begin position="150"/>
        <end position="171"/>
    </location>
</feature>
<keyword evidence="1" id="KW-0472">Membrane</keyword>
<feature type="transmembrane region" description="Helical" evidence="1">
    <location>
        <begin position="118"/>
        <end position="138"/>
    </location>
</feature>
<feature type="transmembrane region" description="Helical" evidence="1">
    <location>
        <begin position="12"/>
        <end position="32"/>
    </location>
</feature>
<keyword evidence="1" id="KW-0812">Transmembrane</keyword>